<dbReference type="EnsemblPlants" id="Pp3c6_28790V3.4">
    <property type="protein sequence ID" value="Pp3c6_28790V3.4"/>
    <property type="gene ID" value="Pp3c6_28790"/>
</dbReference>
<dbReference type="PANTHER" id="PTHR12072:SF5">
    <property type="entry name" value="CWF19-LIKE PROTEIN 2"/>
    <property type="match status" value="1"/>
</dbReference>
<dbReference type="STRING" id="3218.A0A2K1KHH0"/>
<dbReference type="PANTHER" id="PTHR12072">
    <property type="entry name" value="CWF19, CELL CYCLE CONTROL PROTEIN"/>
    <property type="match status" value="1"/>
</dbReference>
<dbReference type="GO" id="GO:0071014">
    <property type="term" value="C:post-mRNA release spliceosomal complex"/>
    <property type="evidence" value="ECO:0000318"/>
    <property type="project" value="GO_Central"/>
</dbReference>
<dbReference type="InterPro" id="IPR006768">
    <property type="entry name" value="Cwf19-like_C_dom-1"/>
</dbReference>
<dbReference type="Gramene" id="Pp3c6_28790V3.5">
    <property type="protein sequence ID" value="Pp3c6_28790V3.5"/>
    <property type="gene ID" value="Pp3c6_28790"/>
</dbReference>
<organism evidence="5">
    <name type="scientific">Physcomitrium patens</name>
    <name type="common">Spreading-leaved earth moss</name>
    <name type="synonym">Physcomitrella patens</name>
    <dbReference type="NCBI Taxonomy" id="3218"/>
    <lineage>
        <taxon>Eukaryota</taxon>
        <taxon>Viridiplantae</taxon>
        <taxon>Streptophyta</taxon>
        <taxon>Embryophyta</taxon>
        <taxon>Bryophyta</taxon>
        <taxon>Bryophytina</taxon>
        <taxon>Bryopsida</taxon>
        <taxon>Funariidae</taxon>
        <taxon>Funariales</taxon>
        <taxon>Funariaceae</taxon>
        <taxon>Physcomitrium</taxon>
    </lineage>
</organism>
<dbReference type="EnsemblPlants" id="Pp3c6_28790V3.1">
    <property type="protein sequence ID" value="Pp3c6_28790V3.1"/>
    <property type="gene ID" value="Pp3c6_28790"/>
</dbReference>
<reference evidence="6" key="3">
    <citation type="submission" date="2020-12" db="UniProtKB">
        <authorList>
            <consortium name="EnsemblPlants"/>
        </authorList>
    </citation>
    <scope>IDENTIFICATION</scope>
</reference>
<dbReference type="Gramene" id="Pp3c6_28790V3.4">
    <property type="protein sequence ID" value="Pp3c6_28790V3.4"/>
    <property type="gene ID" value="Pp3c6_28790"/>
</dbReference>
<dbReference type="Gramene" id="Pp3c6_28790V3.1">
    <property type="protein sequence ID" value="Pp3c6_28790V3.1"/>
    <property type="gene ID" value="Pp3c6_28790"/>
</dbReference>
<reference evidence="5 7" key="2">
    <citation type="journal article" date="2018" name="Plant J.">
        <title>The Physcomitrella patens chromosome-scale assembly reveals moss genome structure and evolution.</title>
        <authorList>
            <person name="Lang D."/>
            <person name="Ullrich K.K."/>
            <person name="Murat F."/>
            <person name="Fuchs J."/>
            <person name="Jenkins J."/>
            <person name="Haas F.B."/>
            <person name="Piednoel M."/>
            <person name="Gundlach H."/>
            <person name="Van Bel M."/>
            <person name="Meyberg R."/>
            <person name="Vives C."/>
            <person name="Morata J."/>
            <person name="Symeonidi A."/>
            <person name="Hiss M."/>
            <person name="Muchero W."/>
            <person name="Kamisugi Y."/>
            <person name="Saleh O."/>
            <person name="Blanc G."/>
            <person name="Decker E.L."/>
            <person name="van Gessel N."/>
            <person name="Grimwood J."/>
            <person name="Hayes R.D."/>
            <person name="Graham S.W."/>
            <person name="Gunter L.E."/>
            <person name="McDaniel S.F."/>
            <person name="Hoernstein S.N.W."/>
            <person name="Larsson A."/>
            <person name="Li F.W."/>
            <person name="Perroud P.F."/>
            <person name="Phillips J."/>
            <person name="Ranjan P."/>
            <person name="Rokshar D.S."/>
            <person name="Rothfels C.J."/>
            <person name="Schneider L."/>
            <person name="Shu S."/>
            <person name="Stevenson D.W."/>
            <person name="Thummler F."/>
            <person name="Tillich M."/>
            <person name="Villarreal Aguilar J.C."/>
            <person name="Widiez T."/>
            <person name="Wong G.K."/>
            <person name="Wymore A."/>
            <person name="Zhang Y."/>
            <person name="Zimmer A.D."/>
            <person name="Quatrano R.S."/>
            <person name="Mayer K.F.X."/>
            <person name="Goodstein D."/>
            <person name="Casacuberta J.M."/>
            <person name="Vandepoele K."/>
            <person name="Reski R."/>
            <person name="Cuming A.C."/>
            <person name="Tuskan G.A."/>
            <person name="Maumus F."/>
            <person name="Salse J."/>
            <person name="Schmutz J."/>
            <person name="Rensing S.A."/>
        </authorList>
    </citation>
    <scope>NUCLEOTIDE SEQUENCE [LARGE SCALE GENOMIC DNA]</scope>
    <source>
        <strain evidence="6 7">cv. Gransden 2004</strain>
    </source>
</reference>
<dbReference type="KEGG" id="ppp:112283957"/>
<dbReference type="OrthoDB" id="2113965at2759"/>
<dbReference type="GeneID" id="112283957"/>
<evidence type="ECO:0000259" key="3">
    <source>
        <dbReference type="Pfam" id="PF04676"/>
    </source>
</evidence>
<feature type="compositionally biased region" description="Basic and acidic residues" evidence="2">
    <location>
        <begin position="91"/>
        <end position="102"/>
    </location>
</feature>
<sequence length="805" mass="90471">MLGAVRFIPRDELPATASDEGQGDKSSKKRKYGAKHKHGDEKRKYKLKDDRSDYRRKSKSKHSEDEEEEKEYSSDDTSEDSDGVSNRKKNRELQENKRKEAGLEWMNLAPERPPAPKVDDALVLEPEKPISNIKELNPYWKNDGKGLPTDTEKGGLSGGGRGRLPPPPGIGDGGASWRMKALKRAQEQAAREGRKLDEVVEERWGSLASLVDSVAIQRAAHANAHMHAKRDRTRKTTDTPQAAERTKVEESKEGEDEDDRRIRTGSRDYLKDVKVKDNRMREPRVDRKLSWRNSGGIRPEDTAILKAAVQTYNKFENDGNFLKRVPSSPSQKESNTATHASTTIRTTTKIGTTKIVKDIDPHDVKIGSSARVTTVSKSVTRVEVQGETGDAAPSRIKSSHEVTNIASSESAHRVDSHHADGINNIKPVLAGADTGRKGEVSVQVQNLSSNQVAAKVMQLRLRGKHKEADELQKQSEAAVNATANAAANVAREQSDDIEEKQSAPGPSQVLARLEALGKKTLESRRESADKALAGLIGQHKMYKADDEYEYLGPLAEKKKKKSSQGARERPSVQGFNRIQTQTERCQLCFDNVQRPKHLTMAIANHTYLTLPPRRPLVNGHCYIVPMQHEGATRNVDDDTWEELRNFKKCLVRMFGEQEKEVIFLETAMHLSRQKRHCLVECVPIPSTFAKDASLYFKKAIDEAESEWSQHNAKRLIDTRIKGLRSSVPINFPYFHVEFGMNGGYAHVIDDESKFKPDFGRAVLEGMLEIEEEEVHMQALSRRDQEKVAKDFAKIWGPHDWTKMLD</sequence>
<feature type="domain" description="Cwf19-like C-terminal" evidence="4">
    <location>
        <begin position="576"/>
        <end position="697"/>
    </location>
</feature>
<feature type="compositionally biased region" description="Basic and acidic residues" evidence="2">
    <location>
        <begin position="38"/>
        <end position="55"/>
    </location>
</feature>
<dbReference type="Pfam" id="PF04676">
    <property type="entry name" value="CwfJ_C_2"/>
    <property type="match status" value="1"/>
</dbReference>
<feature type="domain" description="Cwf19-like protein C-terminal" evidence="3">
    <location>
        <begin position="706"/>
        <end position="801"/>
    </location>
</feature>
<accession>A0A2K1KHH0</accession>
<dbReference type="Pfam" id="PF04677">
    <property type="entry name" value="CwfJ_C_1"/>
    <property type="match status" value="1"/>
</dbReference>
<feature type="compositionally biased region" description="Basic residues" evidence="2">
    <location>
        <begin position="224"/>
        <end position="233"/>
    </location>
</feature>
<keyword evidence="7" id="KW-1185">Reference proteome</keyword>
<evidence type="ECO:0008006" key="8">
    <source>
        <dbReference type="Google" id="ProtNLM"/>
    </source>
</evidence>
<feature type="region of interest" description="Disordered" evidence="2">
    <location>
        <begin position="135"/>
        <end position="198"/>
    </location>
</feature>
<dbReference type="Proteomes" id="UP000006727">
    <property type="component" value="Chromosome 6"/>
</dbReference>
<evidence type="ECO:0000259" key="4">
    <source>
        <dbReference type="Pfam" id="PF04677"/>
    </source>
</evidence>
<dbReference type="EnsemblPlants" id="Pp3c6_28790V3.5">
    <property type="protein sequence ID" value="Pp3c6_28790V3.5"/>
    <property type="gene ID" value="Pp3c6_28790"/>
</dbReference>
<evidence type="ECO:0000313" key="5">
    <source>
        <dbReference type="EMBL" id="PNR53230.1"/>
    </source>
</evidence>
<reference evidence="5 7" key="1">
    <citation type="journal article" date="2008" name="Science">
        <title>The Physcomitrella genome reveals evolutionary insights into the conquest of land by plants.</title>
        <authorList>
            <person name="Rensing S."/>
            <person name="Lang D."/>
            <person name="Zimmer A."/>
            <person name="Terry A."/>
            <person name="Salamov A."/>
            <person name="Shapiro H."/>
            <person name="Nishiyama T."/>
            <person name="Perroud P.-F."/>
            <person name="Lindquist E."/>
            <person name="Kamisugi Y."/>
            <person name="Tanahashi T."/>
            <person name="Sakakibara K."/>
            <person name="Fujita T."/>
            <person name="Oishi K."/>
            <person name="Shin-I T."/>
            <person name="Kuroki Y."/>
            <person name="Toyoda A."/>
            <person name="Suzuki Y."/>
            <person name="Hashimoto A."/>
            <person name="Yamaguchi K."/>
            <person name="Sugano A."/>
            <person name="Kohara Y."/>
            <person name="Fujiyama A."/>
            <person name="Anterola A."/>
            <person name="Aoki S."/>
            <person name="Ashton N."/>
            <person name="Barbazuk W.B."/>
            <person name="Barker E."/>
            <person name="Bennetzen J."/>
            <person name="Bezanilla M."/>
            <person name="Blankenship R."/>
            <person name="Cho S.H."/>
            <person name="Dutcher S."/>
            <person name="Estelle M."/>
            <person name="Fawcett J.A."/>
            <person name="Gundlach H."/>
            <person name="Hanada K."/>
            <person name="Heyl A."/>
            <person name="Hicks K.A."/>
            <person name="Hugh J."/>
            <person name="Lohr M."/>
            <person name="Mayer K."/>
            <person name="Melkozernov A."/>
            <person name="Murata T."/>
            <person name="Nelson D."/>
            <person name="Pils B."/>
            <person name="Prigge M."/>
            <person name="Reiss B."/>
            <person name="Renner T."/>
            <person name="Rombauts S."/>
            <person name="Rushton P."/>
            <person name="Sanderfoot A."/>
            <person name="Schween G."/>
            <person name="Shiu S.-H."/>
            <person name="Stueber K."/>
            <person name="Theodoulou F.L."/>
            <person name="Tu H."/>
            <person name="Van de Peer Y."/>
            <person name="Verrier P.J."/>
            <person name="Waters E."/>
            <person name="Wood A."/>
            <person name="Yang L."/>
            <person name="Cove D."/>
            <person name="Cuming A."/>
            <person name="Hasebe M."/>
            <person name="Lucas S."/>
            <person name="Mishler D.B."/>
            <person name="Reski R."/>
            <person name="Grigoriev I."/>
            <person name="Quatrano R.S."/>
            <person name="Boore J.L."/>
        </authorList>
    </citation>
    <scope>NUCLEOTIDE SEQUENCE [LARGE SCALE GENOMIC DNA]</scope>
    <source>
        <strain evidence="6 7">cv. Gransden 2004</strain>
    </source>
</reference>
<dbReference type="GO" id="GO:0000398">
    <property type="term" value="P:mRNA splicing, via spliceosome"/>
    <property type="evidence" value="ECO:0000318"/>
    <property type="project" value="GO_Central"/>
</dbReference>
<feature type="region of interest" description="Disordered" evidence="2">
    <location>
        <begin position="221"/>
        <end position="266"/>
    </location>
</feature>
<dbReference type="EMBL" id="ABEU02000006">
    <property type="protein sequence ID" value="PNR53230.1"/>
    <property type="molecule type" value="Genomic_DNA"/>
</dbReference>
<feature type="compositionally biased region" description="Acidic residues" evidence="2">
    <location>
        <begin position="65"/>
        <end position="82"/>
    </location>
</feature>
<evidence type="ECO:0000256" key="2">
    <source>
        <dbReference type="SAM" id="MobiDB-lite"/>
    </source>
</evidence>
<dbReference type="PaxDb" id="3218-PP1S117_83V6.1"/>
<dbReference type="AlphaFoldDB" id="A0A2K1KHH0"/>
<evidence type="ECO:0000313" key="7">
    <source>
        <dbReference type="Proteomes" id="UP000006727"/>
    </source>
</evidence>
<name>A0A2K1KHH0_PHYPA</name>
<proteinExistence type="inferred from homology"/>
<evidence type="ECO:0000256" key="1">
    <source>
        <dbReference type="ARBA" id="ARBA00006795"/>
    </source>
</evidence>
<evidence type="ECO:0000313" key="6">
    <source>
        <dbReference type="EnsemblPlants" id="Pp3c6_28790V3.1"/>
    </source>
</evidence>
<comment type="similarity">
    <text evidence="1">Belongs to the CWF19 family.</text>
</comment>
<dbReference type="EnsemblPlants" id="Pp3c6_28790V3.3">
    <property type="protein sequence ID" value="Pp3c6_28790V3.3"/>
    <property type="gene ID" value="Pp3c6_28790"/>
</dbReference>
<feature type="region of interest" description="Disordered" evidence="2">
    <location>
        <begin position="1"/>
        <end position="117"/>
    </location>
</feature>
<feature type="compositionally biased region" description="Basic residues" evidence="2">
    <location>
        <begin position="27"/>
        <end position="37"/>
    </location>
</feature>
<dbReference type="Gramene" id="Pp3c6_28790V3.3">
    <property type="protein sequence ID" value="Pp3c6_28790V3.3"/>
    <property type="gene ID" value="Pp3c6_28790"/>
</dbReference>
<protein>
    <recommendedName>
        <fullName evidence="8">Cwf19-like C-terminal domain-containing protein</fullName>
    </recommendedName>
</protein>
<feature type="compositionally biased region" description="Basic and acidic residues" evidence="2">
    <location>
        <begin position="184"/>
        <end position="198"/>
    </location>
</feature>
<dbReference type="InterPro" id="IPR040194">
    <property type="entry name" value="Cwf19-like"/>
</dbReference>
<dbReference type="FunCoup" id="A0A2K1KHH0">
    <property type="interactions" value="4394"/>
</dbReference>
<feature type="region of interest" description="Disordered" evidence="2">
    <location>
        <begin position="483"/>
        <end position="508"/>
    </location>
</feature>
<dbReference type="RefSeq" id="XP_024379147.1">
    <property type="nucleotide sequence ID" value="XM_024523379.2"/>
</dbReference>
<gene>
    <name evidence="6" type="primary">LOC112283957</name>
    <name evidence="5" type="ORF">PHYPA_009606</name>
</gene>
<dbReference type="RefSeq" id="XP_024379146.1">
    <property type="nucleotide sequence ID" value="XM_024523378.2"/>
</dbReference>
<dbReference type="InterPro" id="IPR006767">
    <property type="entry name" value="Cwf19-like_C_dom-2"/>
</dbReference>
<dbReference type="RefSeq" id="XP_024379148.1">
    <property type="nucleotide sequence ID" value="XM_024523380.2"/>
</dbReference>